<name>A0A1I7YSR0_9BILA</name>
<dbReference type="Proteomes" id="UP000095287">
    <property type="component" value="Unplaced"/>
</dbReference>
<protein>
    <submittedName>
        <fullName evidence="2">IPT/TIG domain-containing protein</fullName>
    </submittedName>
</protein>
<proteinExistence type="predicted"/>
<dbReference type="AlphaFoldDB" id="A0A1I7YSR0"/>
<keyword evidence="1" id="KW-1185">Reference proteome</keyword>
<sequence>MDRTYLFAANINGHRFPECRKISIAGGGTVRLFAEVIESAAVLNPAAPLVPIASSLSVSLLKLTRSVRFSENNAASISGDYPIAVTVAEQLPPTSSVRFVFRELTRPVGDCQLVRSTLGILALSADWCRRSPTAAGLINSATITKRTCVHRDASVLSTVAFFADCNL</sequence>
<evidence type="ECO:0000313" key="2">
    <source>
        <dbReference type="WBParaSite" id="L893_g19329.t2"/>
    </source>
</evidence>
<accession>A0A1I7YSR0</accession>
<reference evidence="2" key="1">
    <citation type="submission" date="2016-11" db="UniProtKB">
        <authorList>
            <consortium name="WormBaseParasite"/>
        </authorList>
    </citation>
    <scope>IDENTIFICATION</scope>
</reference>
<evidence type="ECO:0000313" key="1">
    <source>
        <dbReference type="Proteomes" id="UP000095287"/>
    </source>
</evidence>
<organism evidence="1 2">
    <name type="scientific">Steinernema glaseri</name>
    <dbReference type="NCBI Taxonomy" id="37863"/>
    <lineage>
        <taxon>Eukaryota</taxon>
        <taxon>Metazoa</taxon>
        <taxon>Ecdysozoa</taxon>
        <taxon>Nematoda</taxon>
        <taxon>Chromadorea</taxon>
        <taxon>Rhabditida</taxon>
        <taxon>Tylenchina</taxon>
        <taxon>Panagrolaimomorpha</taxon>
        <taxon>Strongyloidoidea</taxon>
        <taxon>Steinernematidae</taxon>
        <taxon>Steinernema</taxon>
    </lineage>
</organism>
<dbReference type="WBParaSite" id="L893_g19329.t2">
    <property type="protein sequence ID" value="L893_g19329.t2"/>
    <property type="gene ID" value="L893_g19329"/>
</dbReference>